<dbReference type="OrthoDB" id="3235313at2759"/>
<protein>
    <submittedName>
        <fullName evidence="1">Uncharacterized protein</fullName>
    </submittedName>
</protein>
<evidence type="ECO:0000313" key="1">
    <source>
        <dbReference type="EMBL" id="GBE81484.1"/>
    </source>
</evidence>
<dbReference type="GeneID" id="38778401"/>
<organism evidence="1 2">
    <name type="scientific">Sparassis crispa</name>
    <dbReference type="NCBI Taxonomy" id="139825"/>
    <lineage>
        <taxon>Eukaryota</taxon>
        <taxon>Fungi</taxon>
        <taxon>Dikarya</taxon>
        <taxon>Basidiomycota</taxon>
        <taxon>Agaricomycotina</taxon>
        <taxon>Agaricomycetes</taxon>
        <taxon>Polyporales</taxon>
        <taxon>Sparassidaceae</taxon>
        <taxon>Sparassis</taxon>
    </lineage>
</organism>
<sequence length="237" mass="27462">MAASQSLGIQFVTSERHDFYRALAIPFTAEFDSCKADAIRGHRDKYPDPEPHTRIWDHNILDGIHAWRKDPDQQERIFATPERLQIDPGPFHPALLHNEDDISYIGLEFMHRKIAQYNIATYEFAGEQVEFEIVEYRCAFLTNQRDSEISINFRCNISKITYKLTHIKPGDSRATVWEPNHLMYLDIPLPRECKEVLCIAHVGKVHNDDGDTYFEELRLYLSDGQLPARCTPGSEAR</sequence>
<dbReference type="InParanoid" id="A0A401GH08"/>
<dbReference type="AlphaFoldDB" id="A0A401GH08"/>
<dbReference type="EMBL" id="BFAD01000003">
    <property type="protein sequence ID" value="GBE81484.1"/>
    <property type="molecule type" value="Genomic_DNA"/>
</dbReference>
<gene>
    <name evidence="1" type="ORF">SCP_0312130</name>
</gene>
<dbReference type="Proteomes" id="UP000287166">
    <property type="component" value="Unassembled WGS sequence"/>
</dbReference>
<evidence type="ECO:0000313" key="2">
    <source>
        <dbReference type="Proteomes" id="UP000287166"/>
    </source>
</evidence>
<name>A0A401GH08_9APHY</name>
<reference evidence="1 2" key="1">
    <citation type="journal article" date="2018" name="Sci. Rep.">
        <title>Genome sequence of the cauliflower mushroom Sparassis crispa (Hanabiratake) and its association with beneficial usage.</title>
        <authorList>
            <person name="Kiyama R."/>
            <person name="Furutani Y."/>
            <person name="Kawaguchi K."/>
            <person name="Nakanishi T."/>
        </authorList>
    </citation>
    <scope>NUCLEOTIDE SEQUENCE [LARGE SCALE GENOMIC DNA]</scope>
</reference>
<dbReference type="STRING" id="139825.A0A401GH08"/>
<dbReference type="RefSeq" id="XP_027612397.1">
    <property type="nucleotide sequence ID" value="XM_027756596.1"/>
</dbReference>
<proteinExistence type="predicted"/>
<accession>A0A401GH08</accession>
<comment type="caution">
    <text evidence="1">The sequence shown here is derived from an EMBL/GenBank/DDBJ whole genome shotgun (WGS) entry which is preliminary data.</text>
</comment>
<keyword evidence="2" id="KW-1185">Reference proteome</keyword>